<feature type="domain" description="DUF6504" evidence="1">
    <location>
        <begin position="23"/>
        <end position="92"/>
    </location>
</feature>
<dbReference type="EMBL" id="CAEZUC010000090">
    <property type="protein sequence ID" value="CAB4591697.1"/>
    <property type="molecule type" value="Genomic_DNA"/>
</dbReference>
<dbReference type="AlphaFoldDB" id="A0A6J6FSC8"/>
<protein>
    <submittedName>
        <fullName evidence="2">Unannotated protein</fullName>
    </submittedName>
</protein>
<organism evidence="2">
    <name type="scientific">freshwater metagenome</name>
    <dbReference type="NCBI Taxonomy" id="449393"/>
    <lineage>
        <taxon>unclassified sequences</taxon>
        <taxon>metagenomes</taxon>
        <taxon>ecological metagenomes</taxon>
    </lineage>
</organism>
<name>A0A6J6FSC8_9ZZZZ</name>
<reference evidence="2" key="1">
    <citation type="submission" date="2020-05" db="EMBL/GenBank/DDBJ databases">
        <authorList>
            <person name="Chiriac C."/>
            <person name="Salcher M."/>
            <person name="Ghai R."/>
            <person name="Kavagutti S V."/>
        </authorList>
    </citation>
    <scope>NUCLEOTIDE SEQUENCE</scope>
</reference>
<evidence type="ECO:0000313" key="2">
    <source>
        <dbReference type="EMBL" id="CAB4591697.1"/>
    </source>
</evidence>
<accession>A0A6J6FSC8</accession>
<dbReference type="InterPro" id="IPR045443">
    <property type="entry name" value="DUF6504"/>
</dbReference>
<dbReference type="Pfam" id="PF20114">
    <property type="entry name" value="DUF6504"/>
    <property type="match status" value="1"/>
</dbReference>
<proteinExistence type="predicted"/>
<evidence type="ECO:0000259" key="1">
    <source>
        <dbReference type="Pfam" id="PF20114"/>
    </source>
</evidence>
<sequence>MFEHKLGANTGVNAPAQIGQLTDKGVPVEFVYNGVRFHINEILTHWLQTNNWWQSLEDQTEVEDQVIKFWQVEAAPIGAITTFEIEFNQSNNSWQIRPSSRVNSRNKK</sequence>
<gene>
    <name evidence="2" type="ORF">UFOPK1776_00651</name>
</gene>